<dbReference type="Proteomes" id="UP000234474">
    <property type="component" value="Unassembled WGS sequence"/>
</dbReference>
<reference evidence="3" key="1">
    <citation type="journal article" date="2018" name="Proc. Natl. Acad. Sci. U.S.A.">
        <title>Linking secondary metabolites to gene clusters through genome sequencing of six diverse Aspergillus species.</title>
        <authorList>
            <person name="Kaerboelling I."/>
            <person name="Vesth T.C."/>
            <person name="Frisvad J.C."/>
            <person name="Nybo J.L."/>
            <person name="Theobald S."/>
            <person name="Kuo A."/>
            <person name="Bowyer P."/>
            <person name="Matsuda Y."/>
            <person name="Mondo S."/>
            <person name="Lyhne E.K."/>
            <person name="Kogle M.E."/>
            <person name="Clum A."/>
            <person name="Lipzen A."/>
            <person name="Salamov A."/>
            <person name="Ngan C.Y."/>
            <person name="Daum C."/>
            <person name="Chiniquy J."/>
            <person name="Barry K."/>
            <person name="LaButti K."/>
            <person name="Haridas S."/>
            <person name="Simmons B.A."/>
            <person name="Magnuson J.K."/>
            <person name="Mortensen U.H."/>
            <person name="Larsen T.O."/>
            <person name="Grigoriev I.V."/>
            <person name="Baker S.E."/>
            <person name="Andersen M.R."/>
        </authorList>
    </citation>
    <scope>NUCLEOTIDE SEQUENCE [LARGE SCALE GENOMIC DNA]</scope>
    <source>
        <strain evidence="3">IBT 16806</strain>
    </source>
</reference>
<keyword evidence="3" id="KW-1185">Reference proteome</keyword>
<evidence type="ECO:0000313" key="3">
    <source>
        <dbReference type="Proteomes" id="UP000234474"/>
    </source>
</evidence>
<accession>A0A2I1CK07</accession>
<dbReference type="OrthoDB" id="10383770at2759"/>
<dbReference type="RefSeq" id="XP_024686546.1">
    <property type="nucleotide sequence ID" value="XM_024824435.1"/>
</dbReference>
<name>A0A2I1CK07_ASPN1</name>
<dbReference type="GeneID" id="36531760"/>
<proteinExistence type="predicted"/>
<dbReference type="AlphaFoldDB" id="A0A2I1CK07"/>
<dbReference type="EMBL" id="MSZS01000001">
    <property type="protein sequence ID" value="PKX97951.1"/>
    <property type="molecule type" value="Genomic_DNA"/>
</dbReference>
<comment type="caution">
    <text evidence="2">The sequence shown here is derived from an EMBL/GenBank/DDBJ whole genome shotgun (WGS) entry which is preliminary data.</text>
</comment>
<feature type="region of interest" description="Disordered" evidence="1">
    <location>
        <begin position="77"/>
        <end position="97"/>
    </location>
</feature>
<dbReference type="STRING" id="1392255.A0A2I1CK07"/>
<evidence type="ECO:0000313" key="2">
    <source>
        <dbReference type="EMBL" id="PKX97951.1"/>
    </source>
</evidence>
<gene>
    <name evidence="2" type="ORF">P174DRAFT_415735</name>
</gene>
<organism evidence="2 3">
    <name type="scientific">Aspergillus novofumigatus (strain IBT 16806)</name>
    <dbReference type="NCBI Taxonomy" id="1392255"/>
    <lineage>
        <taxon>Eukaryota</taxon>
        <taxon>Fungi</taxon>
        <taxon>Dikarya</taxon>
        <taxon>Ascomycota</taxon>
        <taxon>Pezizomycotina</taxon>
        <taxon>Eurotiomycetes</taxon>
        <taxon>Eurotiomycetidae</taxon>
        <taxon>Eurotiales</taxon>
        <taxon>Aspergillaceae</taxon>
        <taxon>Aspergillus</taxon>
        <taxon>Aspergillus subgen. Fumigati</taxon>
    </lineage>
</organism>
<sequence length="115" mass="12996">MDSKPYFYLWDFEGSKKVPRGNYLAVAGPDKFFAAGAGWCDVIRFRGDLDYDYYEEDDYSQPDVSRIRLTLAPEDTTSKKSGLTIDGSKNLKRTSAGSSVRLNFHPIPCPIEEDD</sequence>
<protein>
    <submittedName>
        <fullName evidence="2">Uncharacterized protein</fullName>
    </submittedName>
</protein>
<dbReference type="VEuPathDB" id="FungiDB:P174DRAFT_415735"/>
<evidence type="ECO:0000256" key="1">
    <source>
        <dbReference type="SAM" id="MobiDB-lite"/>
    </source>
</evidence>